<dbReference type="OrthoDB" id="507375at2759"/>
<feature type="transmembrane region" description="Helical" evidence="12">
    <location>
        <begin position="38"/>
        <end position="56"/>
    </location>
</feature>
<evidence type="ECO:0000313" key="14">
    <source>
        <dbReference type="EMBL" id="EGR32049.1"/>
    </source>
</evidence>
<dbReference type="GO" id="GO:0046872">
    <property type="term" value="F:metal ion binding"/>
    <property type="evidence" value="ECO:0007669"/>
    <property type="project" value="UniProtKB-KW"/>
</dbReference>
<dbReference type="PANTHER" id="PTHR38674:SF1">
    <property type="entry name" value="ALKANE 1-MONOOXYGENASE 1"/>
    <property type="match status" value="1"/>
</dbReference>
<dbReference type="eggNOG" id="ENOG502RYW0">
    <property type="taxonomic scope" value="Eukaryota"/>
</dbReference>
<comment type="similarity">
    <text evidence="2">Belongs to the fatty acid desaturase type 1 family. AlkB subfamily.</text>
</comment>
<feature type="domain" description="Fatty acid desaturase" evidence="13">
    <location>
        <begin position="114"/>
        <end position="206"/>
    </location>
</feature>
<evidence type="ECO:0000256" key="5">
    <source>
        <dbReference type="ARBA" id="ARBA00022692"/>
    </source>
</evidence>
<dbReference type="InterPro" id="IPR005804">
    <property type="entry name" value="FA_desaturase_dom"/>
</dbReference>
<keyword evidence="7 12" id="KW-1133">Transmembrane helix</keyword>
<dbReference type="OMA" id="WHWSNDV"/>
<evidence type="ECO:0000256" key="6">
    <source>
        <dbReference type="ARBA" id="ARBA00022723"/>
    </source>
</evidence>
<keyword evidence="8" id="KW-0560">Oxidoreductase</keyword>
<evidence type="ECO:0000256" key="1">
    <source>
        <dbReference type="ARBA" id="ARBA00004429"/>
    </source>
</evidence>
<dbReference type="Pfam" id="PF00487">
    <property type="entry name" value="FA_desaturase"/>
    <property type="match status" value="2"/>
</dbReference>
<feature type="transmembrane region" description="Helical" evidence="12">
    <location>
        <begin position="79"/>
        <end position="101"/>
    </location>
</feature>
<name>G0QRV8_ICHMU</name>
<feature type="transmembrane region" description="Helical" evidence="12">
    <location>
        <begin position="211"/>
        <end position="230"/>
    </location>
</feature>
<keyword evidence="6" id="KW-0479">Metal-binding</keyword>
<evidence type="ECO:0000256" key="9">
    <source>
        <dbReference type="ARBA" id="ARBA00023004"/>
    </source>
</evidence>
<feature type="transmembrane region" description="Helical" evidence="12">
    <location>
        <begin position="301"/>
        <end position="318"/>
    </location>
</feature>
<keyword evidence="15" id="KW-1185">Reference proteome</keyword>
<keyword evidence="3" id="KW-1003">Cell membrane</keyword>
<keyword evidence="4" id="KW-0997">Cell inner membrane</keyword>
<keyword evidence="10" id="KW-0503">Monooxygenase</keyword>
<dbReference type="RefSeq" id="XP_004035535.1">
    <property type="nucleotide sequence ID" value="XM_004035487.1"/>
</dbReference>
<evidence type="ECO:0000259" key="13">
    <source>
        <dbReference type="Pfam" id="PF00487"/>
    </source>
</evidence>
<dbReference type="GO" id="GO:0004497">
    <property type="term" value="F:monooxygenase activity"/>
    <property type="evidence" value="ECO:0007669"/>
    <property type="project" value="UniProtKB-KW"/>
</dbReference>
<dbReference type="GeneID" id="14908202"/>
<dbReference type="GO" id="GO:0005886">
    <property type="term" value="C:plasma membrane"/>
    <property type="evidence" value="ECO:0007669"/>
    <property type="project" value="UniProtKB-SubCell"/>
</dbReference>
<evidence type="ECO:0000256" key="4">
    <source>
        <dbReference type="ARBA" id="ARBA00022519"/>
    </source>
</evidence>
<feature type="transmembrane region" description="Helical" evidence="12">
    <location>
        <begin position="12"/>
        <end position="31"/>
    </location>
</feature>
<dbReference type="Proteomes" id="UP000008983">
    <property type="component" value="Unassembled WGS sequence"/>
</dbReference>
<keyword evidence="9" id="KW-0408">Iron</keyword>
<dbReference type="InterPro" id="IPR033885">
    <property type="entry name" value="AlkB/XylM"/>
</dbReference>
<feature type="domain" description="Fatty acid desaturase" evidence="13">
    <location>
        <begin position="212"/>
        <end position="288"/>
    </location>
</feature>
<evidence type="ECO:0000256" key="11">
    <source>
        <dbReference type="ARBA" id="ARBA00023136"/>
    </source>
</evidence>
<dbReference type="AlphaFoldDB" id="G0QRV8"/>
<evidence type="ECO:0000256" key="8">
    <source>
        <dbReference type="ARBA" id="ARBA00023002"/>
    </source>
</evidence>
<protein>
    <recommendedName>
        <fullName evidence="13">Fatty acid desaturase domain-containing protein</fullName>
    </recommendedName>
</protein>
<keyword evidence="5 12" id="KW-0812">Transmembrane</keyword>
<comment type="subcellular location">
    <subcellularLocation>
        <location evidence="1">Cell inner membrane</location>
        <topology evidence="1">Multi-pass membrane protein</topology>
    </subcellularLocation>
</comment>
<dbReference type="EMBL" id="GL983802">
    <property type="protein sequence ID" value="EGR32049.1"/>
    <property type="molecule type" value="Genomic_DNA"/>
</dbReference>
<evidence type="ECO:0000256" key="10">
    <source>
        <dbReference type="ARBA" id="ARBA00023033"/>
    </source>
</evidence>
<organism evidence="14 15">
    <name type="scientific">Ichthyophthirius multifiliis</name>
    <name type="common">White spot disease agent</name>
    <name type="synonym">Ich</name>
    <dbReference type="NCBI Taxonomy" id="5932"/>
    <lineage>
        <taxon>Eukaryota</taxon>
        <taxon>Sar</taxon>
        <taxon>Alveolata</taxon>
        <taxon>Ciliophora</taxon>
        <taxon>Intramacronucleata</taxon>
        <taxon>Oligohymenophorea</taxon>
        <taxon>Hymenostomatida</taxon>
        <taxon>Ophryoglenina</taxon>
        <taxon>Ichthyophthirius</taxon>
    </lineage>
</organism>
<evidence type="ECO:0000256" key="7">
    <source>
        <dbReference type="ARBA" id="ARBA00022989"/>
    </source>
</evidence>
<keyword evidence="11 12" id="KW-0472">Membrane</keyword>
<dbReference type="GO" id="GO:0006629">
    <property type="term" value="P:lipid metabolic process"/>
    <property type="evidence" value="ECO:0007669"/>
    <property type="project" value="InterPro"/>
</dbReference>
<evidence type="ECO:0000256" key="12">
    <source>
        <dbReference type="SAM" id="Phobius"/>
    </source>
</evidence>
<accession>G0QRV8</accession>
<reference evidence="14 15" key="1">
    <citation type="submission" date="2011-07" db="EMBL/GenBank/DDBJ databases">
        <authorList>
            <person name="Coyne R."/>
            <person name="Brami D."/>
            <person name="Johnson J."/>
            <person name="Hostetler J."/>
            <person name="Hannick L."/>
            <person name="Clark T."/>
            <person name="Cassidy-Hanley D."/>
            <person name="Inman J."/>
        </authorList>
    </citation>
    <scope>NUCLEOTIDE SEQUENCE [LARGE SCALE GENOMIC DNA]</scope>
    <source>
        <strain evidence="14 15">G5</strain>
    </source>
</reference>
<dbReference type="PANTHER" id="PTHR38674">
    <property type="entry name" value="ALKANE 1-MONOOXYGENASE 1"/>
    <property type="match status" value="1"/>
</dbReference>
<evidence type="ECO:0000313" key="15">
    <source>
        <dbReference type="Proteomes" id="UP000008983"/>
    </source>
</evidence>
<sequence length="365" mass="43356">MTTLEIIDNITLFSSFQYYMIPLLYPFAFIAFKYLKQYFFFILIVYTVIPYCDHFFPLDLKNPTKEEIKKLTGKIKYRIPLYLSVVLDWLFTFWCIDYICINREKLSYLQQFGIIFSVSNAGTSNINVAHELFHKDRIQDKILGYLTLAKNLYMHFAIEHIQGHHKNVATHKDAATSRLNQSLYEFLPQTLIGTYKNAWNIENEQQIFKIYGYYGGMLFLFQSFVSVVYLEMANYVEHYGLVRKEISPGVYEPVNIKFSWNAPHRVSNYLLFKIQRHSDHHENSYKEYQTLCSYDESPQLPHGYTVCVLMALFPKIWFKIMNKQLKNYQKEGKNIIDKEIQDEVWKFIQKLTIGLFVLSIISVYL</sequence>
<evidence type="ECO:0000256" key="3">
    <source>
        <dbReference type="ARBA" id="ARBA00022475"/>
    </source>
</evidence>
<dbReference type="CDD" id="cd03512">
    <property type="entry name" value="Alkane-hydroxylase"/>
    <property type="match status" value="1"/>
</dbReference>
<dbReference type="InParanoid" id="G0QRV8"/>
<proteinExistence type="inferred from homology"/>
<gene>
    <name evidence="14" type="ORF">IMG5_097960</name>
</gene>
<evidence type="ECO:0000256" key="2">
    <source>
        <dbReference type="ARBA" id="ARBA00010823"/>
    </source>
</evidence>